<dbReference type="EMBL" id="JADIIN010000083">
    <property type="protein sequence ID" value="MBF4469744.1"/>
    <property type="molecule type" value="Genomic_DNA"/>
</dbReference>
<evidence type="ECO:0000313" key="2">
    <source>
        <dbReference type="Proteomes" id="UP000658733"/>
    </source>
</evidence>
<comment type="caution">
    <text evidence="1">The sequence shown here is derived from an EMBL/GenBank/DDBJ whole genome shotgun (WGS) entry which is preliminary data.</text>
</comment>
<organism evidence="1 2">
    <name type="scientific">Methanobrevibacter arboriphilus</name>
    <dbReference type="NCBI Taxonomy" id="39441"/>
    <lineage>
        <taxon>Archaea</taxon>
        <taxon>Methanobacteriati</taxon>
        <taxon>Methanobacteriota</taxon>
        <taxon>Methanomada group</taxon>
        <taxon>Methanobacteria</taxon>
        <taxon>Methanobacteriales</taxon>
        <taxon>Methanobacteriaceae</taxon>
        <taxon>Methanobrevibacter</taxon>
    </lineage>
</organism>
<accession>A0A843AGA8</accession>
<reference evidence="1" key="1">
    <citation type="submission" date="2020-10" db="EMBL/GenBank/DDBJ databases">
        <title>Dehalococcoides mccartyi of a TCE/Cr reducing biochatode.</title>
        <authorList>
            <person name="Matturro B."/>
        </authorList>
    </citation>
    <scope>NUCLEOTIDE SEQUENCE</scope>
    <source>
        <strain evidence="1">Bin4</strain>
    </source>
</reference>
<proteinExistence type="predicted"/>
<dbReference type="RefSeq" id="WP_042703519.1">
    <property type="nucleotide sequence ID" value="NZ_JADIIN010000083.1"/>
</dbReference>
<dbReference type="AlphaFoldDB" id="A0A843AGA8"/>
<name>A0A843AGA8_METAZ</name>
<sequence>MDNQHKNTYSIFFNGETLELKLILSLKGPNVMYFTKYKALFNSDEWETINLIEGDLIPLINQLDEINRNNKMKKYEEFREKLNSIWETYLLEREAIRLKINQEKNFNNGIIIKRIK</sequence>
<evidence type="ECO:0000313" key="1">
    <source>
        <dbReference type="EMBL" id="MBF4469744.1"/>
    </source>
</evidence>
<protein>
    <submittedName>
        <fullName evidence="1">Uncharacterized protein</fullName>
    </submittedName>
</protein>
<dbReference type="Proteomes" id="UP000658733">
    <property type="component" value="Unassembled WGS sequence"/>
</dbReference>
<gene>
    <name evidence="1" type="ORF">ISP01_10095</name>
</gene>